<keyword evidence="8" id="KW-1185">Reference proteome</keyword>
<feature type="signal peptide" evidence="4">
    <location>
        <begin position="1"/>
        <end position="24"/>
    </location>
</feature>
<sequence length="337" mass="34899">MKANVLKVVIAIALLTVAGGTTFAEIRSQSTDENTTEKATETSKEDKTAPVVSVKDVTVTVGQKVNVLEKVKAVDDQDGDISARVVADKSIDTATAGKQIVRYSATDNSGNIGWAERTYTIVKVKAEKKAEATEHVKEEPAVQETPVVEEEPIAAEATVVEVAPVAETPVVETAAPDVNEPTTVTNTIGDSTAGQPSAPAYQAMVMYINGMAIPYQNGGSGGQGIIDGNPNGTVSTWGGAAVQSGDDGLNSHFIGHNPGIFSAIFGVGGGSQIIVTDGAGTPTTYTVSSITKVDDYATEIGTGNSLWDMITGTGGGERITLQTCIDDATNLIVFAYK</sequence>
<feature type="region of interest" description="Disordered" evidence="3">
    <location>
        <begin position="28"/>
        <end position="48"/>
    </location>
</feature>
<dbReference type="Gene3D" id="2.40.260.10">
    <property type="entry name" value="Sortase"/>
    <property type="match status" value="1"/>
</dbReference>
<evidence type="ECO:0000256" key="3">
    <source>
        <dbReference type="SAM" id="MobiDB-lite"/>
    </source>
</evidence>
<dbReference type="AlphaFoldDB" id="A0A242K2M4"/>
<feature type="compositionally biased region" description="Basic and acidic residues" evidence="3">
    <location>
        <begin position="35"/>
        <end position="48"/>
    </location>
</feature>
<feature type="domain" description="Pesticidal crystal protein Cry22Aa Ig-like" evidence="5">
    <location>
        <begin position="55"/>
        <end position="118"/>
    </location>
</feature>
<evidence type="ECO:0000313" key="8">
    <source>
        <dbReference type="Proteomes" id="UP000195141"/>
    </source>
</evidence>
<evidence type="ECO:0000256" key="2">
    <source>
        <dbReference type="PIRSR" id="PIRSR605754-1"/>
    </source>
</evidence>
<evidence type="ECO:0000313" key="7">
    <source>
        <dbReference type="EMBL" id="WYJ89740.1"/>
    </source>
</evidence>
<dbReference type="InterPro" id="IPR013783">
    <property type="entry name" value="Ig-like_fold"/>
</dbReference>
<dbReference type="Pfam" id="PF16403">
    <property type="entry name" value="Bact_surface_Ig-like"/>
    <property type="match status" value="1"/>
</dbReference>
<evidence type="ECO:0000313" key="6">
    <source>
        <dbReference type="EMBL" id="OTP12840.1"/>
    </source>
</evidence>
<dbReference type="GO" id="GO:0016787">
    <property type="term" value="F:hydrolase activity"/>
    <property type="evidence" value="ECO:0007669"/>
    <property type="project" value="UniProtKB-KW"/>
</dbReference>
<reference evidence="7" key="2">
    <citation type="submission" date="2017-05" db="EMBL/GenBank/DDBJ databases">
        <authorList>
            <consortium name="The Broad Institute Genomics Platform"/>
            <consortium name="The Broad Institute Genomic Center for Infectious Diseases"/>
            <person name="Earl A."/>
            <person name="Manson A."/>
            <person name="Schwartman J."/>
            <person name="Gilmore M."/>
            <person name="Abouelleil A."/>
            <person name="Cao P."/>
            <person name="Chapman S."/>
            <person name="Cusick C."/>
            <person name="Shea T."/>
            <person name="Young S."/>
            <person name="Neafsey D."/>
            <person name="Nusbaum C."/>
            <person name="Birren B."/>
        </authorList>
    </citation>
    <scope>NUCLEOTIDE SEQUENCE</scope>
    <source>
        <strain evidence="7">9E7_DIV0242</strain>
    </source>
</reference>
<dbReference type="Gene3D" id="2.60.40.10">
    <property type="entry name" value="Immunoglobulins"/>
    <property type="match status" value="1"/>
</dbReference>
<dbReference type="Proteomes" id="UP000195141">
    <property type="component" value="Chromosome"/>
</dbReference>
<keyword evidence="1" id="KW-0378">Hydrolase</keyword>
<dbReference type="InterPro" id="IPR023365">
    <property type="entry name" value="Sortase_dom-sf"/>
</dbReference>
<dbReference type="EMBL" id="NGMM01000006">
    <property type="protein sequence ID" value="OTP12840.1"/>
    <property type="molecule type" value="Genomic_DNA"/>
</dbReference>
<dbReference type="EMBL" id="CP147247">
    <property type="protein sequence ID" value="WYJ89740.1"/>
    <property type="molecule type" value="Genomic_DNA"/>
</dbReference>
<feature type="active site" description="Proton donor/acceptor" evidence="2">
    <location>
        <position position="256"/>
    </location>
</feature>
<dbReference type="RefSeq" id="WP_139843897.1">
    <property type="nucleotide sequence ID" value="NZ_CP147247.1"/>
</dbReference>
<keyword evidence="4" id="KW-0732">Signal</keyword>
<reference evidence="7" key="3">
    <citation type="submission" date="2024-03" db="EMBL/GenBank/DDBJ databases">
        <title>The Genome Sequence of Enterococcus sp. DIV0242b.</title>
        <authorList>
            <consortium name="The Broad Institute Genomics Platform"/>
            <consortium name="The Broad Institute Microbial Omics Core"/>
            <consortium name="The Broad Institute Genomic Center for Infectious Diseases"/>
            <person name="Earl A."/>
            <person name="Manson A."/>
            <person name="Gilmore M."/>
            <person name="Schwartman J."/>
            <person name="Shea T."/>
            <person name="Abouelleil A."/>
            <person name="Cao P."/>
            <person name="Chapman S."/>
            <person name="Cusick C."/>
            <person name="Young S."/>
            <person name="Neafsey D."/>
            <person name="Nusbaum C."/>
            <person name="Birren B."/>
        </authorList>
    </citation>
    <scope>NUCLEOTIDE SEQUENCE</scope>
    <source>
        <strain evidence="7">9E7_DIV0242</strain>
    </source>
</reference>
<evidence type="ECO:0000256" key="4">
    <source>
        <dbReference type="SAM" id="SignalP"/>
    </source>
</evidence>
<proteinExistence type="predicted"/>
<accession>A0A242K2M4</accession>
<evidence type="ECO:0000256" key="1">
    <source>
        <dbReference type="ARBA" id="ARBA00022801"/>
    </source>
</evidence>
<gene>
    <name evidence="7" type="ORF">A5888_001463</name>
    <name evidence="6" type="ORF">A5888_003419</name>
</gene>
<name>A0A242K2M4_9ENTE</name>
<feature type="active site" description="Acyl-thioester intermediate" evidence="2">
    <location>
        <position position="324"/>
    </location>
</feature>
<protein>
    <recommendedName>
        <fullName evidence="5">Pesticidal crystal protein Cry22Aa Ig-like domain-containing protein</fullName>
    </recommendedName>
</protein>
<evidence type="ECO:0000259" key="5">
    <source>
        <dbReference type="Pfam" id="PF16403"/>
    </source>
</evidence>
<organism evidence="6">
    <name type="scientific">Candidatus Enterococcus clewellii</name>
    <dbReference type="NCBI Taxonomy" id="1834193"/>
    <lineage>
        <taxon>Bacteria</taxon>
        <taxon>Bacillati</taxon>
        <taxon>Bacillota</taxon>
        <taxon>Bacilli</taxon>
        <taxon>Lactobacillales</taxon>
        <taxon>Enterococcaceae</taxon>
        <taxon>Enterococcus</taxon>
    </lineage>
</organism>
<feature type="chain" id="PRO_5013009456" description="Pesticidal crystal protein Cry22Aa Ig-like domain-containing protein" evidence="4">
    <location>
        <begin position="25"/>
        <end position="337"/>
    </location>
</feature>
<dbReference type="InterPro" id="IPR005754">
    <property type="entry name" value="Sortase"/>
</dbReference>
<dbReference type="OrthoDB" id="3177627at2"/>
<dbReference type="InterPro" id="IPR032179">
    <property type="entry name" value="Cry22Aa_Ig-like"/>
</dbReference>
<dbReference type="Pfam" id="PF04203">
    <property type="entry name" value="Sortase"/>
    <property type="match status" value="1"/>
</dbReference>
<dbReference type="SUPFAM" id="SSF63817">
    <property type="entry name" value="Sortase"/>
    <property type="match status" value="1"/>
</dbReference>
<reference evidence="6" key="1">
    <citation type="submission" date="2017-05" db="EMBL/GenBank/DDBJ databases">
        <title>The Genome Sequence of Enterococcus sp. 9E7_DIV0242.</title>
        <authorList>
            <consortium name="The Broad Institute Genomics Platform"/>
            <consortium name="The Broad Institute Genomic Center for Infectious Diseases"/>
            <person name="Earl A."/>
            <person name="Manson A."/>
            <person name="Schwartman J."/>
            <person name="Gilmore M."/>
            <person name="Abouelleil A."/>
            <person name="Cao P."/>
            <person name="Chapman S."/>
            <person name="Cusick C."/>
            <person name="Shea T."/>
            <person name="Young S."/>
            <person name="Neafsey D."/>
            <person name="Nusbaum C."/>
            <person name="Birren B."/>
        </authorList>
    </citation>
    <scope>NUCLEOTIDE SEQUENCE [LARGE SCALE GENOMIC DNA]</scope>
    <source>
        <strain evidence="6">9E7_DIV0242</strain>
    </source>
</reference>